<organism evidence="17 18">
    <name type="scientific">Ensete ventricosum</name>
    <name type="common">Abyssinian banana</name>
    <name type="synonym">Musa ensete</name>
    <dbReference type="NCBI Taxonomy" id="4639"/>
    <lineage>
        <taxon>Eukaryota</taxon>
        <taxon>Viridiplantae</taxon>
        <taxon>Streptophyta</taxon>
        <taxon>Embryophyta</taxon>
        <taxon>Tracheophyta</taxon>
        <taxon>Spermatophyta</taxon>
        <taxon>Magnoliopsida</taxon>
        <taxon>Liliopsida</taxon>
        <taxon>Zingiberales</taxon>
        <taxon>Musaceae</taxon>
        <taxon>Ensete</taxon>
    </lineage>
</organism>
<dbReference type="GO" id="GO:0005524">
    <property type="term" value="F:ATP binding"/>
    <property type="evidence" value="ECO:0007669"/>
    <property type="project" value="UniProtKB-UniRule"/>
</dbReference>
<evidence type="ECO:0000256" key="5">
    <source>
        <dbReference type="ARBA" id="ARBA00022679"/>
    </source>
</evidence>
<keyword evidence="4" id="KW-0945">Host-virus interaction</keyword>
<reference evidence="17 18" key="1">
    <citation type="submission" date="2022-12" db="EMBL/GenBank/DDBJ databases">
        <title>Chromosome-scale assembly of the Ensete ventricosum genome.</title>
        <authorList>
            <person name="Dussert Y."/>
            <person name="Stocks J."/>
            <person name="Wendawek A."/>
            <person name="Woldeyes F."/>
            <person name="Nichols R.A."/>
            <person name="Borrell J.S."/>
        </authorList>
    </citation>
    <scope>NUCLEOTIDE SEQUENCE [LARGE SCALE GENOMIC DNA]</scope>
    <source>
        <strain evidence="18">cv. Maze</strain>
        <tissue evidence="17">Seeds</tissue>
    </source>
</reference>
<evidence type="ECO:0000313" key="17">
    <source>
        <dbReference type="EMBL" id="KAJ8498502.1"/>
    </source>
</evidence>
<evidence type="ECO:0000256" key="8">
    <source>
        <dbReference type="ARBA" id="ARBA00022840"/>
    </source>
</evidence>
<dbReference type="FunFam" id="1.10.510.10:FF:000747">
    <property type="entry name" value="Serine/threonine-protein kinase GRIK2"/>
    <property type="match status" value="1"/>
</dbReference>
<dbReference type="PROSITE" id="PS00108">
    <property type="entry name" value="PROTEIN_KINASE_ST"/>
    <property type="match status" value="1"/>
</dbReference>
<dbReference type="PROSITE" id="PS00107">
    <property type="entry name" value="PROTEIN_KINASE_ATP"/>
    <property type="match status" value="1"/>
</dbReference>
<dbReference type="Gene3D" id="3.30.200.20">
    <property type="entry name" value="Phosphorylase Kinase, domain 1"/>
    <property type="match status" value="1"/>
</dbReference>
<evidence type="ECO:0000256" key="10">
    <source>
        <dbReference type="ARBA" id="ARBA00048679"/>
    </source>
</evidence>
<sequence length="458" mass="50539">MPTVVSEVVVQASFVPLFRSPIGGPVTRRTNNRLERTKPNATAEEKRRASPVPIRLPGTPIEASSPVVVEFWSVYARCTVHPMSGFVLPDSDLDVGCCGCLGFLKKPDEDVDFEKVWMLSRGRKMAPLMLLTNRPLCREKPVKETKRLTLDRDASGQKMINEYVKECTIGNGSYGKVVLYRSNNDGKQYAIKAFYKSRLSRLQVTSTETAMTDVFREVSIMKIIEHPNIINLIEVIDDPESDNLYMVLEYVEGSSICGSSGTLGGIGEITSRRYLRDIIAGLIYLHAHDIVHGDIKPDNLLVTREGAVKIGDFSVSHAFEDGNDVLCRSPGTPVFTAPECCLGSSYHGKIADIWAVGVTLYCMILGCCPFVGDSLKDTYDKIVHSPLNLPKEVDPELKDLLKGLLCKDPVQRMTLVDVADHPWVVRDCGSIPRTSCKCKSGSSQKENQMGSKSDTNGT</sequence>
<evidence type="ECO:0000256" key="11">
    <source>
        <dbReference type="ARBA" id="ARBA00054601"/>
    </source>
</evidence>
<comment type="similarity">
    <text evidence="14">Belongs to the protein kinase superfamily.</text>
</comment>
<dbReference type="InterPro" id="IPR017441">
    <property type="entry name" value="Protein_kinase_ATP_BS"/>
</dbReference>
<evidence type="ECO:0000256" key="15">
    <source>
        <dbReference type="SAM" id="MobiDB-lite"/>
    </source>
</evidence>
<dbReference type="PANTHER" id="PTHR24346:SF39">
    <property type="entry name" value="SERINE_THREONINE-PROTEIN KINASE GRIK1-RELATED"/>
    <property type="match status" value="1"/>
</dbReference>
<dbReference type="SMART" id="SM00220">
    <property type="entry name" value="S_TKc"/>
    <property type="match status" value="1"/>
</dbReference>
<dbReference type="PROSITE" id="PS50011">
    <property type="entry name" value="PROTEIN_KINASE_DOM"/>
    <property type="match status" value="1"/>
</dbReference>
<evidence type="ECO:0000256" key="9">
    <source>
        <dbReference type="ARBA" id="ARBA00047899"/>
    </source>
</evidence>
<name>A0AAV8RCG8_ENSVE</name>
<evidence type="ECO:0000256" key="1">
    <source>
        <dbReference type="ARBA" id="ARBA00012513"/>
    </source>
</evidence>
<evidence type="ECO:0000256" key="4">
    <source>
        <dbReference type="ARBA" id="ARBA00022581"/>
    </source>
</evidence>
<dbReference type="Gene3D" id="1.10.510.10">
    <property type="entry name" value="Transferase(Phosphotransferase) domain 1"/>
    <property type="match status" value="1"/>
</dbReference>
<dbReference type="FunFam" id="3.30.200.20:FF:000206">
    <property type="entry name" value="Serine/threonine-protein kinase Ssp1"/>
    <property type="match status" value="1"/>
</dbReference>
<dbReference type="AlphaFoldDB" id="A0AAV8RCG8"/>
<keyword evidence="18" id="KW-1185">Reference proteome</keyword>
<dbReference type="InterPro" id="IPR000719">
    <property type="entry name" value="Prot_kinase_dom"/>
</dbReference>
<keyword evidence="2 14" id="KW-0723">Serine/threonine-protein kinase</keyword>
<feature type="binding site" evidence="13">
    <location>
        <position position="192"/>
    </location>
    <ligand>
        <name>ATP</name>
        <dbReference type="ChEBI" id="CHEBI:30616"/>
    </ligand>
</feature>
<evidence type="ECO:0000256" key="6">
    <source>
        <dbReference type="ARBA" id="ARBA00022741"/>
    </source>
</evidence>
<dbReference type="EC" id="2.7.11.1" evidence="1"/>
<proteinExistence type="inferred from homology"/>
<dbReference type="Proteomes" id="UP001222027">
    <property type="component" value="Unassembled WGS sequence"/>
</dbReference>
<dbReference type="GO" id="GO:0005737">
    <property type="term" value="C:cytoplasm"/>
    <property type="evidence" value="ECO:0007669"/>
    <property type="project" value="TreeGrafter"/>
</dbReference>
<comment type="catalytic activity">
    <reaction evidence="10">
        <text>L-seryl-[protein] + ATP = O-phospho-L-seryl-[protein] + ADP + H(+)</text>
        <dbReference type="Rhea" id="RHEA:17989"/>
        <dbReference type="Rhea" id="RHEA-COMP:9863"/>
        <dbReference type="Rhea" id="RHEA-COMP:11604"/>
        <dbReference type="ChEBI" id="CHEBI:15378"/>
        <dbReference type="ChEBI" id="CHEBI:29999"/>
        <dbReference type="ChEBI" id="CHEBI:30616"/>
        <dbReference type="ChEBI" id="CHEBI:83421"/>
        <dbReference type="ChEBI" id="CHEBI:456216"/>
        <dbReference type="EC" id="2.7.11.1"/>
    </reaction>
</comment>
<gene>
    <name evidence="17" type="ORF">OPV22_009054</name>
</gene>
<dbReference type="PANTHER" id="PTHR24346">
    <property type="entry name" value="MAP/MICROTUBULE AFFINITY-REGULATING KINASE"/>
    <property type="match status" value="1"/>
</dbReference>
<evidence type="ECO:0000256" key="14">
    <source>
        <dbReference type="RuleBase" id="RU000304"/>
    </source>
</evidence>
<keyword evidence="7" id="KW-0418">Kinase</keyword>
<feature type="domain" description="Protein kinase" evidence="16">
    <location>
        <begin position="163"/>
        <end position="424"/>
    </location>
</feature>
<keyword evidence="5" id="KW-0808">Transferase</keyword>
<dbReference type="GO" id="GO:0004674">
    <property type="term" value="F:protein serine/threonine kinase activity"/>
    <property type="evidence" value="ECO:0007669"/>
    <property type="project" value="UniProtKB-KW"/>
</dbReference>
<dbReference type="EMBL" id="JAQQAF010000003">
    <property type="protein sequence ID" value="KAJ8498502.1"/>
    <property type="molecule type" value="Genomic_DNA"/>
</dbReference>
<keyword evidence="3" id="KW-0597">Phosphoprotein</keyword>
<protein>
    <recommendedName>
        <fullName evidence="1">non-specific serine/threonine protein kinase</fullName>
        <ecNumber evidence="1">2.7.11.1</ecNumber>
    </recommendedName>
</protein>
<dbReference type="InterPro" id="IPR011009">
    <property type="entry name" value="Kinase-like_dom_sf"/>
</dbReference>
<dbReference type="GO" id="GO:0035556">
    <property type="term" value="P:intracellular signal transduction"/>
    <property type="evidence" value="ECO:0007669"/>
    <property type="project" value="TreeGrafter"/>
</dbReference>
<dbReference type="InterPro" id="IPR008271">
    <property type="entry name" value="Ser/Thr_kinase_AS"/>
</dbReference>
<dbReference type="GO" id="GO:0009615">
    <property type="term" value="P:response to virus"/>
    <property type="evidence" value="ECO:0007669"/>
    <property type="project" value="UniProtKB-ARBA"/>
</dbReference>
<evidence type="ECO:0000259" key="16">
    <source>
        <dbReference type="PROSITE" id="PS50011"/>
    </source>
</evidence>
<comment type="catalytic activity">
    <reaction evidence="9">
        <text>L-threonyl-[protein] + ATP = O-phospho-L-threonyl-[protein] + ADP + H(+)</text>
        <dbReference type="Rhea" id="RHEA:46608"/>
        <dbReference type="Rhea" id="RHEA-COMP:11060"/>
        <dbReference type="Rhea" id="RHEA-COMP:11605"/>
        <dbReference type="ChEBI" id="CHEBI:15378"/>
        <dbReference type="ChEBI" id="CHEBI:30013"/>
        <dbReference type="ChEBI" id="CHEBI:30616"/>
        <dbReference type="ChEBI" id="CHEBI:61977"/>
        <dbReference type="ChEBI" id="CHEBI:456216"/>
        <dbReference type="EC" id="2.7.11.1"/>
    </reaction>
</comment>
<feature type="compositionally biased region" description="Polar residues" evidence="15">
    <location>
        <begin position="440"/>
        <end position="458"/>
    </location>
</feature>
<keyword evidence="8 13" id="KW-0067">ATP-binding</keyword>
<dbReference type="SUPFAM" id="SSF56112">
    <property type="entry name" value="Protein kinase-like (PK-like)"/>
    <property type="match status" value="1"/>
</dbReference>
<accession>A0AAV8RCG8</accession>
<evidence type="ECO:0000256" key="7">
    <source>
        <dbReference type="ARBA" id="ARBA00022777"/>
    </source>
</evidence>
<comment type="caution">
    <text evidence="17">The sequence shown here is derived from an EMBL/GenBank/DDBJ whole genome shotgun (WGS) entry which is preliminary data.</text>
</comment>
<keyword evidence="6 13" id="KW-0547">Nucleotide-binding</keyword>
<evidence type="ECO:0000256" key="3">
    <source>
        <dbReference type="ARBA" id="ARBA00022553"/>
    </source>
</evidence>
<evidence type="ECO:0000313" key="18">
    <source>
        <dbReference type="Proteomes" id="UP001222027"/>
    </source>
</evidence>
<evidence type="ECO:0000256" key="12">
    <source>
        <dbReference type="ARBA" id="ARBA00066296"/>
    </source>
</evidence>
<feature type="region of interest" description="Disordered" evidence="15">
    <location>
        <begin position="434"/>
        <end position="458"/>
    </location>
</feature>
<comment type="function">
    <text evidence="11">Activates SnRK1.1/KIN10 and SnRK1.2/KIN11 by phosphorylation of their activation-loop 'Thr-198' and 'Thr-176', respectively. Required for the regulation by SnRK1 kinases of the transcription of a large set of genes, the modification the activity of metabolic enzymes, and the control of various nutrient-responsive cellular developmental processes.</text>
</comment>
<comment type="subunit">
    <text evidence="12">Associates with the SNF1-related protein kinase (SnRK) complex. Interacts with AL1, a geminivirus (TGMV) protein essential for viral replication.</text>
</comment>
<dbReference type="CDD" id="cd14008">
    <property type="entry name" value="STKc_LKB1_CaMKK"/>
    <property type="match status" value="1"/>
</dbReference>
<dbReference type="Pfam" id="PF00069">
    <property type="entry name" value="Pkinase"/>
    <property type="match status" value="1"/>
</dbReference>
<evidence type="ECO:0000256" key="2">
    <source>
        <dbReference type="ARBA" id="ARBA00022527"/>
    </source>
</evidence>
<evidence type="ECO:0000256" key="13">
    <source>
        <dbReference type="PROSITE-ProRule" id="PRU10141"/>
    </source>
</evidence>